<evidence type="ECO:0000313" key="2">
    <source>
        <dbReference type="Proteomes" id="UP001163223"/>
    </source>
</evidence>
<organism evidence="1 2">
    <name type="scientific">Antarcticirhabdus aurantiaca</name>
    <dbReference type="NCBI Taxonomy" id="2606717"/>
    <lineage>
        <taxon>Bacteria</taxon>
        <taxon>Pseudomonadati</taxon>
        <taxon>Pseudomonadota</taxon>
        <taxon>Alphaproteobacteria</taxon>
        <taxon>Hyphomicrobiales</taxon>
        <taxon>Aurantimonadaceae</taxon>
        <taxon>Antarcticirhabdus</taxon>
    </lineage>
</organism>
<proteinExistence type="predicted"/>
<sequence length="468" mass="52671">MPLFDVLPPDLFKPLAASSRRLYADLLLHLYHRTFELSAEAPRRADVMREIGDFAQRWEEANGPGAAGDELRGTPAERARALYGRLLETGWLAEHRDRYVRLVDLDPDASGLLHLLSQIERGETRSYGGAVLGVLSGLESAAGNPRERSENLANALSGATDFMAHMRTVAASLRKVEERILRQQSLRDMFRHFFEDFVERHLIRDYKTLHTKDNPFRFRAAIIRQANRMAEDHELLSELGEAATREGRVSDPVTGRQRARESLAQIVAVFEATEEHLAAIEATVARIERRIVNTARYMDRVTRRTEVGIAEAIQALARLSDEVVDVRPALVLRGLPLGPAHIPAPRREKLPVPPGIVREVSRDPATILYARAKEEYVRRTRVTAPALSAFVDKALAGREAVRGSEIPVASVDDFVAFQRLRELPSIFGGALMRTYSIEMLPERCTNPWISCQDFVIRRRPKEKRADAA</sequence>
<evidence type="ECO:0000313" key="1">
    <source>
        <dbReference type="EMBL" id="WAJ27452.1"/>
    </source>
</evidence>
<name>A0ACD4NKZ4_9HYPH</name>
<keyword evidence="2" id="KW-1185">Reference proteome</keyword>
<reference evidence="1" key="1">
    <citation type="submission" date="2022-11" db="EMBL/GenBank/DDBJ databases">
        <title>beta-Carotene-producing bacterium, Jeongeuplla avenae sp. nov., alleviates the salt stress of Arabidopsis seedlings.</title>
        <authorList>
            <person name="Jiang L."/>
            <person name="Lee J."/>
        </authorList>
    </citation>
    <scope>NUCLEOTIDE SEQUENCE</scope>
    <source>
        <strain evidence="1">DY_R2A_6</strain>
    </source>
</reference>
<protein>
    <submittedName>
        <fullName evidence="1">DUF5716 family protein</fullName>
    </submittedName>
</protein>
<dbReference type="EMBL" id="CP113520">
    <property type="protein sequence ID" value="WAJ27452.1"/>
    <property type="molecule type" value="Genomic_DNA"/>
</dbReference>
<accession>A0ACD4NKZ4</accession>
<dbReference type="Proteomes" id="UP001163223">
    <property type="component" value="Chromosome"/>
</dbReference>
<gene>
    <name evidence="1" type="ORF">OXU80_21795</name>
</gene>